<evidence type="ECO:0000256" key="1">
    <source>
        <dbReference type="SAM" id="MobiDB-lite"/>
    </source>
</evidence>
<dbReference type="PANTHER" id="PTHR37265">
    <property type="entry name" value="OS01G0195300 PROTEIN"/>
    <property type="match status" value="1"/>
</dbReference>
<proteinExistence type="predicted"/>
<name>A0AAN7JZ64_9MYRT</name>
<feature type="region of interest" description="Disordered" evidence="1">
    <location>
        <begin position="65"/>
        <end position="105"/>
    </location>
</feature>
<dbReference type="AlphaFoldDB" id="A0AAN7JZ64"/>
<dbReference type="EMBL" id="JAXIOK010000015">
    <property type="protein sequence ID" value="KAK4753998.1"/>
    <property type="molecule type" value="Genomic_DNA"/>
</dbReference>
<feature type="region of interest" description="Disordered" evidence="1">
    <location>
        <begin position="1"/>
        <end position="43"/>
    </location>
</feature>
<evidence type="ECO:0000313" key="2">
    <source>
        <dbReference type="EMBL" id="KAK4753998.1"/>
    </source>
</evidence>
<accession>A0AAN7JZ64</accession>
<dbReference type="Proteomes" id="UP001345219">
    <property type="component" value="Chromosome 2"/>
</dbReference>
<gene>
    <name evidence="2" type="ORF">SAY87_002102</name>
</gene>
<reference evidence="2 3" key="1">
    <citation type="journal article" date="2023" name="Hortic Res">
        <title>Pangenome of water caltrop reveals structural variations and asymmetric subgenome divergence after allopolyploidization.</title>
        <authorList>
            <person name="Zhang X."/>
            <person name="Chen Y."/>
            <person name="Wang L."/>
            <person name="Yuan Y."/>
            <person name="Fang M."/>
            <person name="Shi L."/>
            <person name="Lu R."/>
            <person name="Comes H.P."/>
            <person name="Ma Y."/>
            <person name="Chen Y."/>
            <person name="Huang G."/>
            <person name="Zhou Y."/>
            <person name="Zheng Z."/>
            <person name="Qiu Y."/>
        </authorList>
    </citation>
    <scope>NUCLEOTIDE SEQUENCE [LARGE SCALE GENOMIC DNA]</scope>
    <source>
        <tissue evidence="2">Roots</tissue>
    </source>
</reference>
<evidence type="ECO:0000313" key="3">
    <source>
        <dbReference type="Proteomes" id="UP001345219"/>
    </source>
</evidence>
<comment type="caution">
    <text evidence="2">The sequence shown here is derived from an EMBL/GenBank/DDBJ whole genome shotgun (WGS) entry which is preliminary data.</text>
</comment>
<feature type="compositionally biased region" description="Polar residues" evidence="1">
    <location>
        <begin position="80"/>
        <end position="105"/>
    </location>
</feature>
<dbReference type="PANTHER" id="PTHR37265:SF5">
    <property type="entry name" value="OS01G0195300 PROTEIN"/>
    <property type="match status" value="1"/>
</dbReference>
<organism evidence="2 3">
    <name type="scientific">Trapa incisa</name>
    <dbReference type="NCBI Taxonomy" id="236973"/>
    <lineage>
        <taxon>Eukaryota</taxon>
        <taxon>Viridiplantae</taxon>
        <taxon>Streptophyta</taxon>
        <taxon>Embryophyta</taxon>
        <taxon>Tracheophyta</taxon>
        <taxon>Spermatophyta</taxon>
        <taxon>Magnoliopsida</taxon>
        <taxon>eudicotyledons</taxon>
        <taxon>Gunneridae</taxon>
        <taxon>Pentapetalae</taxon>
        <taxon>rosids</taxon>
        <taxon>malvids</taxon>
        <taxon>Myrtales</taxon>
        <taxon>Lythraceae</taxon>
        <taxon>Trapa</taxon>
    </lineage>
</organism>
<keyword evidence="3" id="KW-1185">Reference proteome</keyword>
<feature type="compositionally biased region" description="Basic and acidic residues" evidence="1">
    <location>
        <begin position="27"/>
        <end position="43"/>
    </location>
</feature>
<protein>
    <submittedName>
        <fullName evidence="2">Uncharacterized protein</fullName>
    </submittedName>
</protein>
<sequence length="160" mass="17342">MADEQKRQGDAVAAEGDNSIKRQKTVPSEEKKDEEHACAGNAEVREDILAWLTDLDDKTVRELMMNLHDPPPAPDDDARSTSLSSHSYTTANTGNEKSCGSSFSDAPSVMTSFDAAGIAGRSLMGEWEEKSSLSEKMSEWGTLADEDGDDVLGRFLGEIL</sequence>